<evidence type="ECO:0000256" key="2">
    <source>
        <dbReference type="ARBA" id="ARBA00022801"/>
    </source>
</evidence>
<dbReference type="InterPro" id="IPR029055">
    <property type="entry name" value="Ntn_hydrolases_N"/>
</dbReference>
<feature type="domain" description="Choloylglycine hydrolase/NAAA C-terminal" evidence="4">
    <location>
        <begin position="24"/>
        <end position="213"/>
    </location>
</feature>
<evidence type="ECO:0000256" key="1">
    <source>
        <dbReference type="ARBA" id="ARBA00006625"/>
    </source>
</evidence>
<proteinExistence type="inferred from homology"/>
<dbReference type="AlphaFoldDB" id="A0A420EDM5"/>
<comment type="caution">
    <text evidence="5">The sequence shown here is derived from an EMBL/GenBank/DDBJ whole genome shotgun (WGS) entry which is preliminary data.</text>
</comment>
<evidence type="ECO:0000256" key="3">
    <source>
        <dbReference type="SAM" id="SignalP"/>
    </source>
</evidence>
<evidence type="ECO:0000313" key="6">
    <source>
        <dbReference type="Proteomes" id="UP000286482"/>
    </source>
</evidence>
<evidence type="ECO:0000259" key="4">
    <source>
        <dbReference type="Pfam" id="PF02275"/>
    </source>
</evidence>
<keyword evidence="6" id="KW-1185">Reference proteome</keyword>
<name>A0A420EDM5_9ALTE</name>
<comment type="similarity">
    <text evidence="1">Belongs to the peptidase C59 family.</text>
</comment>
<dbReference type="PANTHER" id="PTHR35527">
    <property type="entry name" value="CHOLOYLGLYCINE HYDROLASE"/>
    <property type="match status" value="1"/>
</dbReference>
<feature type="signal peptide" evidence="3">
    <location>
        <begin position="1"/>
        <end position="23"/>
    </location>
</feature>
<dbReference type="PANTHER" id="PTHR35527:SF2">
    <property type="entry name" value="HYDROLASE"/>
    <property type="match status" value="1"/>
</dbReference>
<reference evidence="5 6" key="1">
    <citation type="submission" date="2018-09" db="EMBL/GenBank/DDBJ databases">
        <authorList>
            <person name="Wang Z."/>
        </authorList>
    </citation>
    <scope>NUCLEOTIDE SEQUENCE [LARGE SCALE GENOMIC DNA]</scope>
    <source>
        <strain evidence="5 6">ALS 81</strain>
    </source>
</reference>
<dbReference type="EMBL" id="RAQO01000005">
    <property type="protein sequence ID" value="RKF18770.1"/>
    <property type="molecule type" value="Genomic_DNA"/>
</dbReference>
<dbReference type="OrthoDB" id="9794717at2"/>
<protein>
    <submittedName>
        <fullName evidence="5">Linear amide C-N hydrolase</fullName>
    </submittedName>
</protein>
<dbReference type="InterPro" id="IPR052193">
    <property type="entry name" value="Peptidase_C59"/>
</dbReference>
<dbReference type="SUPFAM" id="SSF56235">
    <property type="entry name" value="N-terminal nucleophile aminohydrolases (Ntn hydrolases)"/>
    <property type="match status" value="1"/>
</dbReference>
<keyword evidence="3" id="KW-0732">Signal</keyword>
<feature type="chain" id="PRO_5019211812" evidence="3">
    <location>
        <begin position="24"/>
        <end position="334"/>
    </location>
</feature>
<keyword evidence="2 5" id="KW-0378">Hydrolase</keyword>
<dbReference type="RefSeq" id="WP_120354850.1">
    <property type="nucleotide sequence ID" value="NZ_RAQO01000005.1"/>
</dbReference>
<gene>
    <name evidence="5" type="ORF">DBZ36_10260</name>
</gene>
<evidence type="ECO:0000313" key="5">
    <source>
        <dbReference type="EMBL" id="RKF18770.1"/>
    </source>
</evidence>
<dbReference type="PROSITE" id="PS51257">
    <property type="entry name" value="PROKAR_LIPOPROTEIN"/>
    <property type="match status" value="1"/>
</dbReference>
<accession>A0A420EDM5</accession>
<dbReference type="GO" id="GO:0016787">
    <property type="term" value="F:hydrolase activity"/>
    <property type="evidence" value="ECO:0007669"/>
    <property type="project" value="UniProtKB-KW"/>
</dbReference>
<organism evidence="5 6">
    <name type="scientific">Alginatibacterium sediminis</name>
    <dbReference type="NCBI Taxonomy" id="2164068"/>
    <lineage>
        <taxon>Bacteria</taxon>
        <taxon>Pseudomonadati</taxon>
        <taxon>Pseudomonadota</taxon>
        <taxon>Gammaproteobacteria</taxon>
        <taxon>Alteromonadales</taxon>
        <taxon>Alteromonadaceae</taxon>
        <taxon>Alginatibacterium</taxon>
    </lineage>
</organism>
<dbReference type="Proteomes" id="UP000286482">
    <property type="component" value="Unassembled WGS sequence"/>
</dbReference>
<sequence length="334" mass="36107">MNKTIIASVIATMSIVGTGVSQACTTAAYHNGDTSISARTMDWAGNDEAIVVGTGAGMLNSYSDNDGLQTTSKYAALKIESFNPGIVAEAMNEQGLEVHLLYLGISAGTEFQADTADFQNVDATNVPRFLVDNFANVDEAIAGLKGVDVIGTEVYNLEGHEGESIKPPVHFQINDKHGNSAVVEYIAGEMKIYQVDGAAYMSNDPTFDYHLTQDAEKVEANSSIRATDRRLRAKAQVQDMYTRNVQGEQAAIAIKAVGATAFSGTDRMDPYVGDGTAVFPTLWTNYTDRNAGTWKLDRHDTWAVEEYSMADFDTQKAERVVLGAHPSYRGTATN</sequence>
<dbReference type="Pfam" id="PF02275">
    <property type="entry name" value="CBAH"/>
    <property type="match status" value="1"/>
</dbReference>
<dbReference type="Gene3D" id="3.60.60.10">
    <property type="entry name" value="Penicillin V Acylase, Chain A"/>
    <property type="match status" value="1"/>
</dbReference>
<dbReference type="InterPro" id="IPR029132">
    <property type="entry name" value="CBAH/NAAA_C"/>
</dbReference>